<gene>
    <name evidence="2" type="ORF">NSK11_contig00140-0002</name>
</gene>
<sequence>MTAQKTSSDEEPTAVAVDGVVTGAETDSAAADPIGMTSPAVTAEIIMSFFIEHPVRRGEIVSEAYRQIPGVQGTKSANKRTRRDIPKAKGSASPVRPGITWSAAG</sequence>
<evidence type="ECO:0000313" key="3">
    <source>
        <dbReference type="Proteomes" id="UP000037179"/>
    </source>
</evidence>
<reference evidence="2 3" key="2">
    <citation type="journal article" date="2016" name="Genome Announc.">
        <title>Draft Genome Sequence of Erythromycin- and Oxytetracycline-Sensitive Nocardia seriolae Strain U-1 (NBRC 110359).</title>
        <authorList>
            <person name="Imajoh M."/>
            <person name="Sukeda M."/>
            <person name="Shimizu M."/>
            <person name="Yamane J."/>
            <person name="Ohnishi K."/>
            <person name="Oshima S."/>
        </authorList>
    </citation>
    <scope>NUCLEOTIDE SEQUENCE [LARGE SCALE GENOMIC DNA]</scope>
    <source>
        <strain evidence="2 3">U-1</strain>
    </source>
</reference>
<accession>A0ABC9Z3D1</accession>
<feature type="region of interest" description="Disordered" evidence="1">
    <location>
        <begin position="71"/>
        <end position="105"/>
    </location>
</feature>
<dbReference type="Proteomes" id="UP000037179">
    <property type="component" value="Unassembled WGS sequence"/>
</dbReference>
<comment type="caution">
    <text evidence="2">The sequence shown here is derived from an EMBL/GenBank/DDBJ whole genome shotgun (WGS) entry which is preliminary data.</text>
</comment>
<dbReference type="EMBL" id="BBYQ01000140">
    <property type="protein sequence ID" value="GAP32062.1"/>
    <property type="molecule type" value="Genomic_DNA"/>
</dbReference>
<keyword evidence="3" id="KW-1185">Reference proteome</keyword>
<organism evidence="2 3">
    <name type="scientific">Nocardia seriolae</name>
    <dbReference type="NCBI Taxonomy" id="37332"/>
    <lineage>
        <taxon>Bacteria</taxon>
        <taxon>Bacillati</taxon>
        <taxon>Actinomycetota</taxon>
        <taxon>Actinomycetes</taxon>
        <taxon>Mycobacteriales</taxon>
        <taxon>Nocardiaceae</taxon>
        <taxon>Nocardia</taxon>
    </lineage>
</organism>
<name>A0ABC9Z3D1_9NOCA</name>
<dbReference type="AlphaFoldDB" id="A0ABC9Z3D1"/>
<proteinExistence type="predicted"/>
<protein>
    <submittedName>
        <fullName evidence="2">Uncharacterized protein</fullName>
    </submittedName>
</protein>
<reference evidence="3" key="1">
    <citation type="submission" date="2015-07" db="EMBL/GenBank/DDBJ databases">
        <title>Nocardia seriolae U-1 whole genome shotgun sequence.</title>
        <authorList>
            <person name="Imajoh M."/>
            <person name="Fukumoto Y."/>
            <person name="Sukeda M."/>
            <person name="Yamane J."/>
            <person name="Yamasaki K."/>
            <person name="Shimizu M."/>
            <person name="Ohnishi K."/>
            <person name="Oshima S."/>
        </authorList>
    </citation>
    <scope>NUCLEOTIDE SEQUENCE [LARGE SCALE GENOMIC DNA]</scope>
    <source>
        <strain evidence="3">U-1</strain>
    </source>
</reference>
<evidence type="ECO:0000256" key="1">
    <source>
        <dbReference type="SAM" id="MobiDB-lite"/>
    </source>
</evidence>
<evidence type="ECO:0000313" key="2">
    <source>
        <dbReference type="EMBL" id="GAP32062.1"/>
    </source>
</evidence>